<dbReference type="Proteomes" id="UP001055879">
    <property type="component" value="Linkage Group LG01"/>
</dbReference>
<dbReference type="EMBL" id="CM042047">
    <property type="protein sequence ID" value="KAI3771834.1"/>
    <property type="molecule type" value="Genomic_DNA"/>
</dbReference>
<protein>
    <submittedName>
        <fullName evidence="1">Uncharacterized protein</fullName>
    </submittedName>
</protein>
<reference evidence="1 2" key="2">
    <citation type="journal article" date="2022" name="Mol. Ecol. Resour.">
        <title>The genomes of chicory, endive, great burdock and yacon provide insights into Asteraceae paleo-polyploidization history and plant inulin production.</title>
        <authorList>
            <person name="Fan W."/>
            <person name="Wang S."/>
            <person name="Wang H."/>
            <person name="Wang A."/>
            <person name="Jiang F."/>
            <person name="Liu H."/>
            <person name="Zhao H."/>
            <person name="Xu D."/>
            <person name="Zhang Y."/>
        </authorList>
    </citation>
    <scope>NUCLEOTIDE SEQUENCE [LARGE SCALE GENOMIC DNA]</scope>
    <source>
        <strain evidence="2">cv. Niubang</strain>
    </source>
</reference>
<sequence length="257" mass="29341">MSKRQRVEGLPAREGQTQEEASDKGKSTDNVQDCSVQDLVDPIDIEDSEAANDMRSYFANFIEINSDDDDDVRFEKIFQIKEEDCDDIVIISDTEDDSMFMDAKDEEEVDMLYRDLPSQDEVPETIPEASQFPEYAQVISTPVVSSAPTTSAPSGTFEVGQSSRAQVDDLSSEPVVPANIQEEGPDLSRQQRQRNLQHQYMASRLRTTFLEDTQRNIFVSRRRPINIFAILGVEKEEEAYQYEYLIGKKRLQSIYIL</sequence>
<name>A0ACB9FKH0_ARCLA</name>
<keyword evidence="2" id="KW-1185">Reference proteome</keyword>
<gene>
    <name evidence="1" type="ORF">L6452_03003</name>
</gene>
<comment type="caution">
    <text evidence="1">The sequence shown here is derived from an EMBL/GenBank/DDBJ whole genome shotgun (WGS) entry which is preliminary data.</text>
</comment>
<reference evidence="2" key="1">
    <citation type="journal article" date="2022" name="Mol. Ecol. Resour.">
        <title>The genomes of chicory, endive, great burdock and yacon provide insights into Asteraceae palaeo-polyploidization history and plant inulin production.</title>
        <authorList>
            <person name="Fan W."/>
            <person name="Wang S."/>
            <person name="Wang H."/>
            <person name="Wang A."/>
            <person name="Jiang F."/>
            <person name="Liu H."/>
            <person name="Zhao H."/>
            <person name="Xu D."/>
            <person name="Zhang Y."/>
        </authorList>
    </citation>
    <scope>NUCLEOTIDE SEQUENCE [LARGE SCALE GENOMIC DNA]</scope>
    <source>
        <strain evidence="2">cv. Niubang</strain>
    </source>
</reference>
<evidence type="ECO:0000313" key="1">
    <source>
        <dbReference type="EMBL" id="KAI3771834.1"/>
    </source>
</evidence>
<proteinExistence type="predicted"/>
<evidence type="ECO:0000313" key="2">
    <source>
        <dbReference type="Proteomes" id="UP001055879"/>
    </source>
</evidence>
<organism evidence="1 2">
    <name type="scientific">Arctium lappa</name>
    <name type="common">Greater burdock</name>
    <name type="synonym">Lappa major</name>
    <dbReference type="NCBI Taxonomy" id="4217"/>
    <lineage>
        <taxon>Eukaryota</taxon>
        <taxon>Viridiplantae</taxon>
        <taxon>Streptophyta</taxon>
        <taxon>Embryophyta</taxon>
        <taxon>Tracheophyta</taxon>
        <taxon>Spermatophyta</taxon>
        <taxon>Magnoliopsida</taxon>
        <taxon>eudicotyledons</taxon>
        <taxon>Gunneridae</taxon>
        <taxon>Pentapetalae</taxon>
        <taxon>asterids</taxon>
        <taxon>campanulids</taxon>
        <taxon>Asterales</taxon>
        <taxon>Asteraceae</taxon>
        <taxon>Carduoideae</taxon>
        <taxon>Cardueae</taxon>
        <taxon>Arctiinae</taxon>
        <taxon>Arctium</taxon>
    </lineage>
</organism>
<accession>A0ACB9FKH0</accession>